<dbReference type="Pfam" id="PF00501">
    <property type="entry name" value="AMP-binding"/>
    <property type="match status" value="1"/>
</dbReference>
<evidence type="ECO:0000256" key="2">
    <source>
        <dbReference type="ARBA" id="ARBA00022598"/>
    </source>
</evidence>
<dbReference type="PROSITE" id="PS00455">
    <property type="entry name" value="AMP_BINDING"/>
    <property type="match status" value="1"/>
</dbReference>
<feature type="region of interest" description="Disordered" evidence="5">
    <location>
        <begin position="1"/>
        <end position="20"/>
    </location>
</feature>
<protein>
    <submittedName>
        <fullName evidence="8">ATP-dependent acyl-CoA ligase</fullName>
    </submittedName>
</protein>
<evidence type="ECO:0000256" key="4">
    <source>
        <dbReference type="ARBA" id="ARBA00022840"/>
    </source>
</evidence>
<keyword evidence="4" id="KW-0067">ATP-binding</keyword>
<comment type="similarity">
    <text evidence="1">Belongs to the ATP-dependent AMP-binding enzyme family.</text>
</comment>
<dbReference type="NCBIfam" id="NF004808">
    <property type="entry name" value="PRK06155.1"/>
    <property type="match status" value="1"/>
</dbReference>
<reference evidence="8 9" key="1">
    <citation type="submission" date="2019-03" db="EMBL/GenBank/DDBJ databases">
        <title>Paraburkholderia sp. 7MH5, isolated from subtropical forest soil.</title>
        <authorList>
            <person name="Gao Z.-H."/>
            <person name="Qiu L.-H."/>
        </authorList>
    </citation>
    <scope>NUCLEOTIDE SEQUENCE [LARGE SCALE GENOMIC DNA]</scope>
    <source>
        <strain evidence="8 9">7MH5</strain>
    </source>
</reference>
<dbReference type="Proteomes" id="UP000295727">
    <property type="component" value="Chromosome 2"/>
</dbReference>
<keyword evidence="3" id="KW-0547">Nucleotide-binding</keyword>
<evidence type="ECO:0000256" key="5">
    <source>
        <dbReference type="SAM" id="MobiDB-lite"/>
    </source>
</evidence>
<dbReference type="InterPro" id="IPR045851">
    <property type="entry name" value="AMP-bd_C_sf"/>
</dbReference>
<dbReference type="GO" id="GO:0004467">
    <property type="term" value="F:long-chain fatty acid-CoA ligase activity"/>
    <property type="evidence" value="ECO:0007669"/>
    <property type="project" value="TreeGrafter"/>
</dbReference>
<dbReference type="RefSeq" id="WP_134752478.1">
    <property type="nucleotide sequence ID" value="NZ_CP038149.1"/>
</dbReference>
<evidence type="ECO:0000313" key="8">
    <source>
        <dbReference type="EMBL" id="QBQ99597.1"/>
    </source>
</evidence>
<dbReference type="Gene3D" id="3.40.50.12780">
    <property type="entry name" value="N-terminal domain of ligase-like"/>
    <property type="match status" value="1"/>
</dbReference>
<evidence type="ECO:0000256" key="3">
    <source>
        <dbReference type="ARBA" id="ARBA00022741"/>
    </source>
</evidence>
<dbReference type="EMBL" id="CP038149">
    <property type="protein sequence ID" value="QBQ99597.1"/>
    <property type="molecule type" value="Genomic_DNA"/>
</dbReference>
<dbReference type="PANTHER" id="PTHR43107">
    <property type="entry name" value="LONG-CHAIN FATTY ACID TRANSPORT PROTEIN"/>
    <property type="match status" value="1"/>
</dbReference>
<dbReference type="InterPro" id="IPR020845">
    <property type="entry name" value="AMP-binding_CS"/>
</dbReference>
<dbReference type="InterPro" id="IPR042099">
    <property type="entry name" value="ANL_N_sf"/>
</dbReference>
<dbReference type="Pfam" id="PF13193">
    <property type="entry name" value="AMP-binding_C"/>
    <property type="match status" value="1"/>
</dbReference>
<evidence type="ECO:0000259" key="6">
    <source>
        <dbReference type="Pfam" id="PF00501"/>
    </source>
</evidence>
<dbReference type="OrthoDB" id="9766486at2"/>
<keyword evidence="2 8" id="KW-0436">Ligase</keyword>
<evidence type="ECO:0000256" key="1">
    <source>
        <dbReference type="ARBA" id="ARBA00006432"/>
    </source>
</evidence>
<gene>
    <name evidence="8" type="ORF">E1956_20785</name>
</gene>
<dbReference type="InterPro" id="IPR000873">
    <property type="entry name" value="AMP-dep_synth/lig_dom"/>
</dbReference>
<dbReference type="GO" id="GO:0044539">
    <property type="term" value="P:long-chain fatty acid import into cell"/>
    <property type="evidence" value="ECO:0007669"/>
    <property type="project" value="TreeGrafter"/>
</dbReference>
<sequence length="544" mass="58789">MKISTDPTRPGFSDVAPGLHAPASQRTVPALLKARASAMGEAPLFSDRTTQWSGADALEAASRRAGALQAAGIRQGDRVALMCSNRVEFMEIVLGCGWLGAVVVPINTASRGMQLQHILANSGARLLVAESSLTGALATLELSALALESVWLIDDGKAAASLPLACEPMPPLGDAVEASNIGPGDTLAILYTSGTSGLSKGVVCPHAQFYWWGVYAALHIGITRADILYTVLPLFHTNALNSFFQALVSGASLIVDTRFSASRFFSSLIETGATVTYLLGAMVPILLSKPTTDAERAHKVRIALAPGVPEQFLSDFTGRSGIELLEGFGSTETNCVLGRGLADQRPGWMGRVAEGFEALVVDEHDQPVADGQPGELLLRATEPFAFATGYFGMPEKTVEAWKNLWFHTGDRVVRDADGYYRFVDRLKDAIRRRGENISSYEVEQTLLSHPDIETAAVYAVRSELAEDEVMAAVVLRAGSTLTPEMLVAHCEPRLAYFAIPRFIEFMDDLPKTENGKIQKYRLRERGTGIDTWDREAAGYQLKRA</sequence>
<dbReference type="CDD" id="cd05934">
    <property type="entry name" value="FACL_DitJ_like"/>
    <property type="match status" value="1"/>
</dbReference>
<dbReference type="AlphaFoldDB" id="A0A4P7CW52"/>
<organism evidence="8 9">
    <name type="scientific">Paraburkholderia pallida</name>
    <dbReference type="NCBI Taxonomy" id="2547399"/>
    <lineage>
        <taxon>Bacteria</taxon>
        <taxon>Pseudomonadati</taxon>
        <taxon>Pseudomonadota</taxon>
        <taxon>Betaproteobacteria</taxon>
        <taxon>Burkholderiales</taxon>
        <taxon>Burkholderiaceae</taxon>
        <taxon>Paraburkholderia</taxon>
    </lineage>
</organism>
<evidence type="ECO:0000313" key="9">
    <source>
        <dbReference type="Proteomes" id="UP000295727"/>
    </source>
</evidence>
<proteinExistence type="inferred from homology"/>
<feature type="domain" description="AMP-binding enzyme C-terminal" evidence="7">
    <location>
        <begin position="441"/>
        <end position="516"/>
    </location>
</feature>
<dbReference type="PANTHER" id="PTHR43107:SF15">
    <property type="entry name" value="FATTY ACID TRANSPORT PROTEIN 3, ISOFORM A"/>
    <property type="match status" value="1"/>
</dbReference>
<accession>A0A4P7CW52</accession>
<dbReference type="SUPFAM" id="SSF56801">
    <property type="entry name" value="Acetyl-CoA synthetase-like"/>
    <property type="match status" value="1"/>
</dbReference>
<dbReference type="KEGG" id="ppai:E1956_20785"/>
<name>A0A4P7CW52_9BURK</name>
<dbReference type="GO" id="GO:0005324">
    <property type="term" value="F:long-chain fatty acid transmembrane transporter activity"/>
    <property type="evidence" value="ECO:0007669"/>
    <property type="project" value="TreeGrafter"/>
</dbReference>
<dbReference type="Gene3D" id="3.30.300.30">
    <property type="match status" value="1"/>
</dbReference>
<feature type="domain" description="AMP-dependent synthetase/ligase" evidence="6">
    <location>
        <begin position="34"/>
        <end position="381"/>
    </location>
</feature>
<evidence type="ECO:0000259" key="7">
    <source>
        <dbReference type="Pfam" id="PF13193"/>
    </source>
</evidence>
<keyword evidence="9" id="KW-1185">Reference proteome</keyword>
<dbReference type="GO" id="GO:0005886">
    <property type="term" value="C:plasma membrane"/>
    <property type="evidence" value="ECO:0007669"/>
    <property type="project" value="TreeGrafter"/>
</dbReference>
<dbReference type="InterPro" id="IPR025110">
    <property type="entry name" value="AMP-bd_C"/>
</dbReference>
<dbReference type="GO" id="GO:0005524">
    <property type="term" value="F:ATP binding"/>
    <property type="evidence" value="ECO:0007669"/>
    <property type="project" value="UniProtKB-KW"/>
</dbReference>